<organism evidence="5 6">
    <name type="scientific">Macaca fascicularis</name>
    <name type="common">Crab-eating macaque</name>
    <name type="synonym">Cynomolgus monkey</name>
    <dbReference type="NCBI Taxonomy" id="9541"/>
    <lineage>
        <taxon>Eukaryota</taxon>
        <taxon>Metazoa</taxon>
        <taxon>Chordata</taxon>
        <taxon>Craniata</taxon>
        <taxon>Vertebrata</taxon>
        <taxon>Euteleostomi</taxon>
        <taxon>Mammalia</taxon>
        <taxon>Eutheria</taxon>
        <taxon>Euarchontoglires</taxon>
        <taxon>Primates</taxon>
        <taxon>Haplorrhini</taxon>
        <taxon>Catarrhini</taxon>
        <taxon>Cercopithecidae</taxon>
        <taxon>Cercopithecinae</taxon>
        <taxon>Macaca</taxon>
    </lineage>
</organism>
<name>A0A7N9D9F8_MACFA</name>
<dbReference type="GO" id="GO:0004585">
    <property type="term" value="F:ornithine carbamoyltransferase activity"/>
    <property type="evidence" value="ECO:0007669"/>
    <property type="project" value="UniProtKB-EC"/>
</dbReference>
<evidence type="ECO:0000256" key="2">
    <source>
        <dbReference type="ARBA" id="ARBA00013007"/>
    </source>
</evidence>
<dbReference type="Ensembl" id="ENSMFAT00000101990.1">
    <property type="protein sequence ID" value="ENSMFAP00000060074.1"/>
    <property type="gene ID" value="ENSMFAG00000049431.1"/>
</dbReference>
<feature type="domain" description="Aspartate/ornithine carbamoyltransferase carbamoyl-P binding" evidence="4">
    <location>
        <begin position="41"/>
        <end position="102"/>
    </location>
</feature>
<sequence length="174" mass="19907">MLFNLRILLNNAAFRNGHSFVVRNFRCGQPLHNKVQLKGHDLLTLKNFTGEEIKYMLWLSADLKFRIKQKGEYLPLLQGKSLGMIFEKRSTRTRLSTETGKSTAKFTLMLKRGIEGENFGGVTQRGDLSASNNHKEKKTFFTGSSSASLWMRFPVLIKAASRKISFIYKNSIRN</sequence>
<keyword evidence="3" id="KW-0808">Transferase</keyword>
<dbReference type="Gene3D" id="3.40.50.1370">
    <property type="entry name" value="Aspartate/ornithine carbamoyltransferase"/>
    <property type="match status" value="1"/>
</dbReference>
<reference evidence="5" key="1">
    <citation type="submission" date="2025-08" db="UniProtKB">
        <authorList>
            <consortium name="Ensembl"/>
        </authorList>
    </citation>
    <scope>IDENTIFICATION</scope>
</reference>
<keyword evidence="6" id="KW-1185">Reference proteome</keyword>
<dbReference type="InterPro" id="IPR036901">
    <property type="entry name" value="Asp/Orn_carbamoylTrfase_sf"/>
</dbReference>
<comment type="similarity">
    <text evidence="1">Belongs to the aspartate/ornithine carbamoyltransferase superfamily. OTCase family.</text>
</comment>
<dbReference type="EC" id="2.1.3.3" evidence="2"/>
<dbReference type="GO" id="GO:0016597">
    <property type="term" value="F:amino acid binding"/>
    <property type="evidence" value="ECO:0007669"/>
    <property type="project" value="InterPro"/>
</dbReference>
<dbReference type="PANTHER" id="PTHR45753:SF3">
    <property type="entry name" value="ORNITHINE TRANSCARBAMYLASE, MITOCHONDRIAL"/>
    <property type="match status" value="1"/>
</dbReference>
<dbReference type="AlphaFoldDB" id="A0A7N9D9F8"/>
<dbReference type="InterPro" id="IPR006130">
    <property type="entry name" value="Asp/Orn_carbamoylTrfase"/>
</dbReference>
<protein>
    <recommendedName>
        <fullName evidence="2">ornithine carbamoyltransferase</fullName>
        <ecNumber evidence="2">2.1.3.3</ecNumber>
    </recommendedName>
</protein>
<dbReference type="GO" id="GO:0042450">
    <property type="term" value="P:L-arginine biosynthetic process via ornithine"/>
    <property type="evidence" value="ECO:0007669"/>
    <property type="project" value="TreeGrafter"/>
</dbReference>
<dbReference type="GO" id="GO:0005739">
    <property type="term" value="C:mitochondrion"/>
    <property type="evidence" value="ECO:0007669"/>
    <property type="project" value="TreeGrafter"/>
</dbReference>
<dbReference type="PANTHER" id="PTHR45753">
    <property type="entry name" value="ORNITHINE CARBAMOYLTRANSFERASE, MITOCHONDRIAL"/>
    <property type="match status" value="1"/>
</dbReference>
<proteinExistence type="inferred from homology"/>
<evidence type="ECO:0000313" key="6">
    <source>
        <dbReference type="Proteomes" id="UP000233100"/>
    </source>
</evidence>
<dbReference type="SUPFAM" id="SSF53671">
    <property type="entry name" value="Aspartate/ornithine carbamoyltransferase"/>
    <property type="match status" value="1"/>
</dbReference>
<accession>A0A7N9D9F8</accession>
<dbReference type="GeneTree" id="ENSGT00960000191651"/>
<dbReference type="Proteomes" id="UP000233100">
    <property type="component" value="Unplaced"/>
</dbReference>
<evidence type="ECO:0000256" key="1">
    <source>
        <dbReference type="ARBA" id="ARBA00007805"/>
    </source>
</evidence>
<evidence type="ECO:0000313" key="5">
    <source>
        <dbReference type="Ensembl" id="ENSMFAP00000060074.1"/>
    </source>
</evidence>
<evidence type="ECO:0000259" key="4">
    <source>
        <dbReference type="Pfam" id="PF02729"/>
    </source>
</evidence>
<dbReference type="InterPro" id="IPR006132">
    <property type="entry name" value="Asp/Orn_carbamoyltranf_P-bd"/>
</dbReference>
<evidence type="ECO:0000256" key="3">
    <source>
        <dbReference type="ARBA" id="ARBA00022679"/>
    </source>
</evidence>
<dbReference type="GO" id="GO:0019240">
    <property type="term" value="P:citrulline biosynthetic process"/>
    <property type="evidence" value="ECO:0007669"/>
    <property type="project" value="TreeGrafter"/>
</dbReference>
<dbReference type="Pfam" id="PF02729">
    <property type="entry name" value="OTCace_N"/>
    <property type="match status" value="1"/>
</dbReference>
<dbReference type="PROSITE" id="PS00097">
    <property type="entry name" value="CARBAMOYLTRANSFERASE"/>
    <property type="match status" value="1"/>
</dbReference>
<reference evidence="5" key="2">
    <citation type="submission" date="2025-09" db="UniProtKB">
        <authorList>
            <consortium name="Ensembl"/>
        </authorList>
    </citation>
    <scope>IDENTIFICATION</scope>
</reference>